<reference evidence="2 3" key="1">
    <citation type="submission" date="2017-05" db="EMBL/GenBank/DDBJ databases">
        <authorList>
            <person name="Song R."/>
            <person name="Chenine A.L."/>
            <person name="Ruprecht R.M."/>
        </authorList>
    </citation>
    <scope>NUCLEOTIDE SEQUENCE [LARGE SCALE GENOMIC DNA]</scope>
    <source>
        <strain evidence="2 3">CECT 8898</strain>
    </source>
</reference>
<dbReference type="AlphaFoldDB" id="A0A238L3Z2"/>
<dbReference type="SUPFAM" id="SSF46785">
    <property type="entry name" value="Winged helix' DNA-binding domain"/>
    <property type="match status" value="1"/>
</dbReference>
<keyword evidence="3" id="KW-1185">Reference proteome</keyword>
<accession>A0A238L3Z2</accession>
<feature type="compositionally biased region" description="Acidic residues" evidence="1">
    <location>
        <begin position="10"/>
        <end position="29"/>
    </location>
</feature>
<evidence type="ECO:0000256" key="1">
    <source>
        <dbReference type="SAM" id="MobiDB-lite"/>
    </source>
</evidence>
<dbReference type="Proteomes" id="UP000207598">
    <property type="component" value="Unassembled WGS sequence"/>
</dbReference>
<proteinExistence type="predicted"/>
<dbReference type="RefSeq" id="WP_176445275.1">
    <property type="nucleotide sequence ID" value="NZ_FXYF01000017.1"/>
</dbReference>
<evidence type="ECO:0008006" key="4">
    <source>
        <dbReference type="Google" id="ProtNLM"/>
    </source>
</evidence>
<gene>
    <name evidence="2" type="ORF">MAA8898_04453</name>
</gene>
<protein>
    <recommendedName>
        <fullName evidence="4">HTH DNA binding domain protein</fullName>
    </recommendedName>
</protein>
<sequence>MKSQQSVLPEELEDDTEGPYDGAPSEEDLWFLPGPPEDEPDFLPPLPRAEPDERALVADWQAAQASQALRLARVAARFGALDDRLARGPEGWRHRLALLASSEFSWMSGDRVSVDRLGLWQAMRLGATDEDTTDLQRAAWTFRRLSGGPGPEPDFASFLGRHEVEGVEPLTEKVAAWNAVMGLTSSLHPLVRACFAFHLWPLTGIGPEGDVLEGAVVAARLSGAEGQGGALFAPLQIGGAGGLRGADPEERLGRWLKAAEQGIIGSMRQIDQLEAWEARAIARSSRLSGRTPPRLISVLRDWPLVTAPMAEELTGASRAAIQRNLAWLEAEGLVQEVTGQGRFRVWRASV</sequence>
<evidence type="ECO:0000313" key="2">
    <source>
        <dbReference type="EMBL" id="SMX49805.1"/>
    </source>
</evidence>
<feature type="region of interest" description="Disordered" evidence="1">
    <location>
        <begin position="1"/>
        <end position="45"/>
    </location>
</feature>
<name>A0A238L3Z2_9RHOB</name>
<organism evidence="2 3">
    <name type="scientific">Maliponia aquimaris</name>
    <dbReference type="NCBI Taxonomy" id="1673631"/>
    <lineage>
        <taxon>Bacteria</taxon>
        <taxon>Pseudomonadati</taxon>
        <taxon>Pseudomonadota</taxon>
        <taxon>Alphaproteobacteria</taxon>
        <taxon>Rhodobacterales</taxon>
        <taxon>Paracoccaceae</taxon>
        <taxon>Maliponia</taxon>
    </lineage>
</organism>
<dbReference type="EMBL" id="FXYF01000017">
    <property type="protein sequence ID" value="SMX49805.1"/>
    <property type="molecule type" value="Genomic_DNA"/>
</dbReference>
<dbReference type="InterPro" id="IPR036390">
    <property type="entry name" value="WH_DNA-bd_sf"/>
</dbReference>
<evidence type="ECO:0000313" key="3">
    <source>
        <dbReference type="Proteomes" id="UP000207598"/>
    </source>
</evidence>